<protein>
    <submittedName>
        <fullName evidence="1">Uncharacterized protein</fullName>
    </submittedName>
</protein>
<organism evidence="1">
    <name type="scientific">Anguilla anguilla</name>
    <name type="common">European freshwater eel</name>
    <name type="synonym">Muraena anguilla</name>
    <dbReference type="NCBI Taxonomy" id="7936"/>
    <lineage>
        <taxon>Eukaryota</taxon>
        <taxon>Metazoa</taxon>
        <taxon>Chordata</taxon>
        <taxon>Craniata</taxon>
        <taxon>Vertebrata</taxon>
        <taxon>Euteleostomi</taxon>
        <taxon>Actinopterygii</taxon>
        <taxon>Neopterygii</taxon>
        <taxon>Teleostei</taxon>
        <taxon>Anguilliformes</taxon>
        <taxon>Anguillidae</taxon>
        <taxon>Anguilla</taxon>
    </lineage>
</organism>
<accession>A0A0E9PB55</accession>
<dbReference type="AlphaFoldDB" id="A0A0E9PB55"/>
<sequence length="18" mass="2150">MERGLLYRSQSVHKLFGK</sequence>
<reference evidence="1" key="1">
    <citation type="submission" date="2014-11" db="EMBL/GenBank/DDBJ databases">
        <authorList>
            <person name="Amaro Gonzalez C."/>
        </authorList>
    </citation>
    <scope>NUCLEOTIDE SEQUENCE</scope>
</reference>
<reference evidence="1" key="2">
    <citation type="journal article" date="2015" name="Fish Shellfish Immunol.">
        <title>Early steps in the European eel (Anguilla anguilla)-Vibrio vulnificus interaction in the gills: Role of the RtxA13 toxin.</title>
        <authorList>
            <person name="Callol A."/>
            <person name="Pajuelo D."/>
            <person name="Ebbesson L."/>
            <person name="Teles M."/>
            <person name="MacKenzie S."/>
            <person name="Amaro C."/>
        </authorList>
    </citation>
    <scope>NUCLEOTIDE SEQUENCE</scope>
</reference>
<proteinExistence type="predicted"/>
<dbReference type="EMBL" id="GBXM01106838">
    <property type="protein sequence ID" value="JAH01739.1"/>
    <property type="molecule type" value="Transcribed_RNA"/>
</dbReference>
<evidence type="ECO:0000313" key="1">
    <source>
        <dbReference type="EMBL" id="JAH01739.1"/>
    </source>
</evidence>
<name>A0A0E9PB55_ANGAN</name>